<name>A0AAQ4E9W9_AMBAM</name>
<dbReference type="AlphaFoldDB" id="A0AAQ4E9W9"/>
<dbReference type="EMBL" id="JARKHS020019755">
    <property type="protein sequence ID" value="KAK8771430.1"/>
    <property type="molecule type" value="Genomic_DNA"/>
</dbReference>
<proteinExistence type="predicted"/>
<dbReference type="Proteomes" id="UP001321473">
    <property type="component" value="Unassembled WGS sequence"/>
</dbReference>
<dbReference type="PANTHER" id="PTHR46579:SF1">
    <property type="entry name" value="F5_8 TYPE C DOMAIN-CONTAINING PROTEIN"/>
    <property type="match status" value="1"/>
</dbReference>
<gene>
    <name evidence="1" type="ORF">V5799_025326</name>
</gene>
<evidence type="ECO:0000313" key="2">
    <source>
        <dbReference type="Proteomes" id="UP001321473"/>
    </source>
</evidence>
<organism evidence="1 2">
    <name type="scientific">Amblyomma americanum</name>
    <name type="common">Lone star tick</name>
    <dbReference type="NCBI Taxonomy" id="6943"/>
    <lineage>
        <taxon>Eukaryota</taxon>
        <taxon>Metazoa</taxon>
        <taxon>Ecdysozoa</taxon>
        <taxon>Arthropoda</taxon>
        <taxon>Chelicerata</taxon>
        <taxon>Arachnida</taxon>
        <taxon>Acari</taxon>
        <taxon>Parasitiformes</taxon>
        <taxon>Ixodida</taxon>
        <taxon>Ixodoidea</taxon>
        <taxon>Ixodidae</taxon>
        <taxon>Amblyomminae</taxon>
        <taxon>Amblyomma</taxon>
    </lineage>
</organism>
<comment type="caution">
    <text evidence="1">The sequence shown here is derived from an EMBL/GenBank/DDBJ whole genome shotgun (WGS) entry which is preliminary data.</text>
</comment>
<reference evidence="1 2" key="1">
    <citation type="journal article" date="2023" name="Arcadia Sci">
        <title>De novo assembly of a long-read Amblyomma americanum tick genome.</title>
        <authorList>
            <person name="Chou S."/>
            <person name="Poskanzer K.E."/>
            <person name="Rollins M."/>
            <person name="Thuy-Boun P.S."/>
        </authorList>
    </citation>
    <scope>NUCLEOTIDE SEQUENCE [LARGE SCALE GENOMIC DNA]</scope>
    <source>
        <strain evidence="1">F_SG_1</strain>
        <tissue evidence="1">Salivary glands</tissue>
    </source>
</reference>
<sequence>MVQFSGRYGCGWCLHPGQTIDGTPSTVAILDRRLLSICPPHSFTRLRRTLNDRCFWKVSEWKNWLLFYCLPTVYGVLQPRFWKHTVLLVEGVFALLLDNISPRDLQQAASRLHDFVSKAAGYYGQHFMTLNVHQLLHLAKNVENLGPLWANSAFPFETGNGKVVKMVKAAKGAPMQILERVVEQALDVALHSLSVLTPSDVAMPCLLIDFTAEATSYVCTLPNLIERD</sequence>
<keyword evidence="2" id="KW-1185">Reference proteome</keyword>
<dbReference type="PANTHER" id="PTHR46579">
    <property type="entry name" value="F5/8 TYPE C DOMAIN-CONTAINING PROTEIN-RELATED"/>
    <property type="match status" value="1"/>
</dbReference>
<protein>
    <submittedName>
        <fullName evidence="1">Uncharacterized protein</fullName>
    </submittedName>
</protein>
<evidence type="ECO:0000313" key="1">
    <source>
        <dbReference type="EMBL" id="KAK8771430.1"/>
    </source>
</evidence>
<accession>A0AAQ4E9W9</accession>